<sequence length="303" mass="34129">MYDFNPFSEISQFEQVDDLSFFDVIGVITGPGRVIAQSKYRLIEIEISNEKIKDDVRFLNLAPVNQEGQRIGGEYDDLYLKSLEDLSSLEEGSCWGLERLSELSAIMVNVKRFRFVINIVDHISNAYLSLWDREGIQLLGRNVADLVGDGGLAFPTNSVPHQIEERVVGQNVLFKLQLKNHIEHYRSYPFTVNKVCTIPKVVDKYIPKDLGEQIFESDVKLCLINVNDWCVGGSEFPFGVDVDEVSQNVFLTPDFSTATNGKGVEWVAEGSVKRCLDLEFQECDDVSGVQPKKKEKVSGVDGF</sequence>
<comment type="caution">
    <text evidence="1">The sequence shown here is derived from an EMBL/GenBank/DDBJ whole genome shotgun (WGS) entry which is preliminary data.</text>
</comment>
<evidence type="ECO:0000313" key="1">
    <source>
        <dbReference type="EMBL" id="KAG6389739.1"/>
    </source>
</evidence>
<proteinExistence type="predicted"/>
<dbReference type="InterPro" id="IPR012340">
    <property type="entry name" value="NA-bd_OB-fold"/>
</dbReference>
<protein>
    <recommendedName>
        <fullName evidence="3">Replication factor A1</fullName>
    </recommendedName>
</protein>
<dbReference type="EMBL" id="PNBA02000020">
    <property type="protein sequence ID" value="KAG6389739.1"/>
    <property type="molecule type" value="Genomic_DNA"/>
</dbReference>
<evidence type="ECO:0008006" key="3">
    <source>
        <dbReference type="Google" id="ProtNLM"/>
    </source>
</evidence>
<accession>A0A8X8W8U8</accession>
<dbReference type="AlphaFoldDB" id="A0A8X8W8U8"/>
<organism evidence="1">
    <name type="scientific">Salvia splendens</name>
    <name type="common">Scarlet sage</name>
    <dbReference type="NCBI Taxonomy" id="180675"/>
    <lineage>
        <taxon>Eukaryota</taxon>
        <taxon>Viridiplantae</taxon>
        <taxon>Streptophyta</taxon>
        <taxon>Embryophyta</taxon>
        <taxon>Tracheophyta</taxon>
        <taxon>Spermatophyta</taxon>
        <taxon>Magnoliopsida</taxon>
        <taxon>eudicotyledons</taxon>
        <taxon>Gunneridae</taxon>
        <taxon>Pentapetalae</taxon>
        <taxon>asterids</taxon>
        <taxon>lamiids</taxon>
        <taxon>Lamiales</taxon>
        <taxon>Lamiaceae</taxon>
        <taxon>Nepetoideae</taxon>
        <taxon>Mentheae</taxon>
        <taxon>Salviinae</taxon>
        <taxon>Salvia</taxon>
        <taxon>Salvia subgen. Calosphace</taxon>
        <taxon>core Calosphace</taxon>
    </lineage>
</organism>
<dbReference type="Proteomes" id="UP000298416">
    <property type="component" value="Unassembled WGS sequence"/>
</dbReference>
<keyword evidence="2" id="KW-1185">Reference proteome</keyword>
<dbReference type="Gene3D" id="2.40.50.140">
    <property type="entry name" value="Nucleic acid-binding proteins"/>
    <property type="match status" value="1"/>
</dbReference>
<name>A0A8X8W8U8_SALSN</name>
<reference evidence="1" key="2">
    <citation type="submission" date="2020-08" db="EMBL/GenBank/DDBJ databases">
        <title>Plant Genome Project.</title>
        <authorList>
            <person name="Zhang R.-G."/>
        </authorList>
    </citation>
    <scope>NUCLEOTIDE SEQUENCE</scope>
    <source>
        <strain evidence="1">Huo1</strain>
        <tissue evidence="1">Leaf</tissue>
    </source>
</reference>
<gene>
    <name evidence="1" type="ORF">SASPL_151212</name>
</gene>
<reference evidence="1" key="1">
    <citation type="submission" date="2018-01" db="EMBL/GenBank/DDBJ databases">
        <authorList>
            <person name="Mao J.F."/>
        </authorList>
    </citation>
    <scope>NUCLEOTIDE SEQUENCE</scope>
    <source>
        <strain evidence="1">Huo1</strain>
        <tissue evidence="1">Leaf</tissue>
    </source>
</reference>
<evidence type="ECO:0000313" key="2">
    <source>
        <dbReference type="Proteomes" id="UP000298416"/>
    </source>
</evidence>